<comment type="caution">
    <text evidence="2">The sequence shown here is derived from an EMBL/GenBank/DDBJ whole genome shotgun (WGS) entry which is preliminary data.</text>
</comment>
<accession>A0ABS8VHG6</accession>
<evidence type="ECO:0000313" key="3">
    <source>
        <dbReference type="Proteomes" id="UP000823775"/>
    </source>
</evidence>
<gene>
    <name evidence="2" type="ORF">HAX54_036899</name>
</gene>
<proteinExistence type="predicted"/>
<keyword evidence="3" id="KW-1185">Reference proteome</keyword>
<protein>
    <submittedName>
        <fullName evidence="2">Uncharacterized protein</fullName>
    </submittedName>
</protein>
<evidence type="ECO:0000313" key="2">
    <source>
        <dbReference type="EMBL" id="MCD9646745.1"/>
    </source>
</evidence>
<reference evidence="2 3" key="1">
    <citation type="journal article" date="2021" name="BMC Genomics">
        <title>Datura genome reveals duplications of psychoactive alkaloid biosynthetic genes and high mutation rate following tissue culture.</title>
        <authorList>
            <person name="Rajewski A."/>
            <person name="Carter-House D."/>
            <person name="Stajich J."/>
            <person name="Litt A."/>
        </authorList>
    </citation>
    <scope>NUCLEOTIDE SEQUENCE [LARGE SCALE GENOMIC DNA]</scope>
    <source>
        <strain evidence="2">AR-01</strain>
    </source>
</reference>
<feature type="region of interest" description="Disordered" evidence="1">
    <location>
        <begin position="1"/>
        <end position="32"/>
    </location>
</feature>
<feature type="compositionally biased region" description="Gly residues" evidence="1">
    <location>
        <begin position="1"/>
        <end position="10"/>
    </location>
</feature>
<name>A0ABS8VHG6_DATST</name>
<feature type="compositionally biased region" description="Basic and acidic residues" evidence="1">
    <location>
        <begin position="17"/>
        <end position="27"/>
    </location>
</feature>
<organism evidence="2 3">
    <name type="scientific">Datura stramonium</name>
    <name type="common">Jimsonweed</name>
    <name type="synonym">Common thornapple</name>
    <dbReference type="NCBI Taxonomy" id="4076"/>
    <lineage>
        <taxon>Eukaryota</taxon>
        <taxon>Viridiplantae</taxon>
        <taxon>Streptophyta</taxon>
        <taxon>Embryophyta</taxon>
        <taxon>Tracheophyta</taxon>
        <taxon>Spermatophyta</taxon>
        <taxon>Magnoliopsida</taxon>
        <taxon>eudicotyledons</taxon>
        <taxon>Gunneridae</taxon>
        <taxon>Pentapetalae</taxon>
        <taxon>asterids</taxon>
        <taxon>lamiids</taxon>
        <taxon>Solanales</taxon>
        <taxon>Solanaceae</taxon>
        <taxon>Solanoideae</taxon>
        <taxon>Datureae</taxon>
        <taxon>Datura</taxon>
    </lineage>
</organism>
<sequence length="82" mass="8934">SGAGGDGGADGSSLWRHGFDGENDNRQTYDGPSCVASRLDVRVMARHSSDGPSHTVMSWPQCLQMMEDPMNHRESESQSRLP</sequence>
<dbReference type="Proteomes" id="UP000823775">
    <property type="component" value="Unassembled WGS sequence"/>
</dbReference>
<feature type="non-terminal residue" evidence="2">
    <location>
        <position position="1"/>
    </location>
</feature>
<dbReference type="EMBL" id="JACEIK010004909">
    <property type="protein sequence ID" value="MCD9646745.1"/>
    <property type="molecule type" value="Genomic_DNA"/>
</dbReference>
<evidence type="ECO:0000256" key="1">
    <source>
        <dbReference type="SAM" id="MobiDB-lite"/>
    </source>
</evidence>